<comment type="caution">
    <text evidence="2">The sequence shown here is derived from an EMBL/GenBank/DDBJ whole genome shotgun (WGS) entry which is preliminary data.</text>
</comment>
<reference evidence="2" key="2">
    <citation type="submission" date="2023-06" db="EMBL/GenBank/DDBJ databases">
        <authorList>
            <consortium name="Lawrence Berkeley National Laboratory"/>
            <person name="Haridas S."/>
            <person name="Hensen N."/>
            <person name="Bonometti L."/>
            <person name="Westerberg I."/>
            <person name="Brannstrom I.O."/>
            <person name="Guillou S."/>
            <person name="Cros-Aarteil S."/>
            <person name="Calhoun S."/>
            <person name="Kuo A."/>
            <person name="Mondo S."/>
            <person name="Pangilinan J."/>
            <person name="Riley R."/>
            <person name="Labutti K."/>
            <person name="Andreopoulos B."/>
            <person name="Lipzen A."/>
            <person name="Chen C."/>
            <person name="Yanf M."/>
            <person name="Daum C."/>
            <person name="Ng V."/>
            <person name="Clum A."/>
            <person name="Steindorff A."/>
            <person name="Ohm R."/>
            <person name="Martin F."/>
            <person name="Silar P."/>
            <person name="Natvig D."/>
            <person name="Lalanne C."/>
            <person name="Gautier V."/>
            <person name="Ament-Velasquez S.L."/>
            <person name="Kruys A."/>
            <person name="Hutchinson M.I."/>
            <person name="Powell A.J."/>
            <person name="Barry K."/>
            <person name="Miller A.N."/>
            <person name="Grigoriev I.V."/>
            <person name="Debuchy R."/>
            <person name="Gladieux P."/>
            <person name="Thoren M.H."/>
            <person name="Johannesson H."/>
        </authorList>
    </citation>
    <scope>NUCLEOTIDE SEQUENCE</scope>
    <source>
        <strain evidence="2">SMH4131-1</strain>
    </source>
</reference>
<evidence type="ECO:0000256" key="1">
    <source>
        <dbReference type="SAM" id="MobiDB-lite"/>
    </source>
</evidence>
<dbReference type="AlphaFoldDB" id="A0AAE0MGR9"/>
<accession>A0AAE0MGR9</accession>
<protein>
    <submittedName>
        <fullName evidence="2">Uncharacterized protein</fullName>
    </submittedName>
</protein>
<reference evidence="2" key="1">
    <citation type="journal article" date="2023" name="Mol. Phylogenet. Evol.">
        <title>Genome-scale phylogeny and comparative genomics of the fungal order Sordariales.</title>
        <authorList>
            <person name="Hensen N."/>
            <person name="Bonometti L."/>
            <person name="Westerberg I."/>
            <person name="Brannstrom I.O."/>
            <person name="Guillou S."/>
            <person name="Cros-Aarteil S."/>
            <person name="Calhoun S."/>
            <person name="Haridas S."/>
            <person name="Kuo A."/>
            <person name="Mondo S."/>
            <person name="Pangilinan J."/>
            <person name="Riley R."/>
            <person name="LaButti K."/>
            <person name="Andreopoulos B."/>
            <person name="Lipzen A."/>
            <person name="Chen C."/>
            <person name="Yan M."/>
            <person name="Daum C."/>
            <person name="Ng V."/>
            <person name="Clum A."/>
            <person name="Steindorff A."/>
            <person name="Ohm R.A."/>
            <person name="Martin F."/>
            <person name="Silar P."/>
            <person name="Natvig D.O."/>
            <person name="Lalanne C."/>
            <person name="Gautier V."/>
            <person name="Ament-Velasquez S.L."/>
            <person name="Kruys A."/>
            <person name="Hutchinson M.I."/>
            <person name="Powell A.J."/>
            <person name="Barry K."/>
            <person name="Miller A.N."/>
            <person name="Grigoriev I.V."/>
            <person name="Debuchy R."/>
            <person name="Gladieux P."/>
            <person name="Hiltunen Thoren M."/>
            <person name="Johannesson H."/>
        </authorList>
    </citation>
    <scope>NUCLEOTIDE SEQUENCE</scope>
    <source>
        <strain evidence="2">SMH4131-1</strain>
    </source>
</reference>
<dbReference type="EMBL" id="JAUEPO010000002">
    <property type="protein sequence ID" value="KAK3331640.1"/>
    <property type="molecule type" value="Genomic_DNA"/>
</dbReference>
<evidence type="ECO:0000313" key="2">
    <source>
        <dbReference type="EMBL" id="KAK3331640.1"/>
    </source>
</evidence>
<gene>
    <name evidence="2" type="ORF">B0T19DRAFT_438528</name>
</gene>
<organism evidence="2 3">
    <name type="scientific">Cercophora scortea</name>
    <dbReference type="NCBI Taxonomy" id="314031"/>
    <lineage>
        <taxon>Eukaryota</taxon>
        <taxon>Fungi</taxon>
        <taxon>Dikarya</taxon>
        <taxon>Ascomycota</taxon>
        <taxon>Pezizomycotina</taxon>
        <taxon>Sordariomycetes</taxon>
        <taxon>Sordariomycetidae</taxon>
        <taxon>Sordariales</taxon>
        <taxon>Lasiosphaeriaceae</taxon>
        <taxon>Cercophora</taxon>
    </lineage>
</organism>
<sequence length="142" mass="16073">MPKGSKKPKENKQAGSSKPPKEKEPKLRSLNNSEKGDMEKYIANARTSLIHVNEWTTNWIHCHGESRTTAALTWHLGAMRCSDGTYKTVIRMKEGRGHVSVEGTLRSWGTERPNIKKVLNSYKREFDIEPTSSSESEGEDEN</sequence>
<name>A0AAE0MGR9_9PEZI</name>
<evidence type="ECO:0000313" key="3">
    <source>
        <dbReference type="Proteomes" id="UP001286456"/>
    </source>
</evidence>
<feature type="region of interest" description="Disordered" evidence="1">
    <location>
        <begin position="1"/>
        <end position="39"/>
    </location>
</feature>
<proteinExistence type="predicted"/>
<keyword evidence="3" id="KW-1185">Reference proteome</keyword>
<dbReference type="Proteomes" id="UP001286456">
    <property type="component" value="Unassembled WGS sequence"/>
</dbReference>